<evidence type="ECO:0000313" key="2">
    <source>
        <dbReference type="EMBL" id="KAI6779330.1"/>
    </source>
</evidence>
<reference evidence="2" key="1">
    <citation type="journal article" date="2021" name="J Fungi (Basel)">
        <title>Genomic and Metabolomic Analyses of the Marine Fungus Emericellopsis cladophorae: Insights into Saltwater Adaptability Mechanisms and Its Biosynthetic Potential.</title>
        <authorList>
            <person name="Goncalves M.F.M."/>
            <person name="Hilario S."/>
            <person name="Van de Peer Y."/>
            <person name="Esteves A.C."/>
            <person name="Alves A."/>
        </authorList>
    </citation>
    <scope>NUCLEOTIDE SEQUENCE</scope>
    <source>
        <strain evidence="2">MUM 19.33</strain>
    </source>
</reference>
<protein>
    <submittedName>
        <fullName evidence="2">Uncharacterized protein</fullName>
    </submittedName>
</protein>
<accession>A0A9Q0BC94</accession>
<comment type="caution">
    <text evidence="2">The sequence shown here is derived from an EMBL/GenBank/DDBJ whole genome shotgun (WGS) entry which is preliminary data.</text>
</comment>
<dbReference type="OrthoDB" id="10462167at2759"/>
<name>A0A9Q0BC94_9HYPO</name>
<sequence length="144" mass="15934">MKPPSDDAVEVSESPEREYDEMVASEETQVIRSDWTVPDSAGRSQLQQETYTFEAEYPNAAPILRGISSQTYLFETVGFVRPTINPAWHQFASALDKAVWAGEIAGKGVCIAVEGTKIVGKVANDIVFTLAPDLWDRAIVQWVE</sequence>
<dbReference type="Proteomes" id="UP001055219">
    <property type="component" value="Unassembled WGS sequence"/>
</dbReference>
<dbReference type="AlphaFoldDB" id="A0A9Q0BC94"/>
<feature type="region of interest" description="Disordered" evidence="1">
    <location>
        <begin position="1"/>
        <end position="22"/>
    </location>
</feature>
<proteinExistence type="predicted"/>
<keyword evidence="3" id="KW-1185">Reference proteome</keyword>
<dbReference type="GeneID" id="75826947"/>
<organism evidence="2 3">
    <name type="scientific">Emericellopsis cladophorae</name>
    <dbReference type="NCBI Taxonomy" id="2686198"/>
    <lineage>
        <taxon>Eukaryota</taxon>
        <taxon>Fungi</taxon>
        <taxon>Dikarya</taxon>
        <taxon>Ascomycota</taxon>
        <taxon>Pezizomycotina</taxon>
        <taxon>Sordariomycetes</taxon>
        <taxon>Hypocreomycetidae</taxon>
        <taxon>Hypocreales</taxon>
        <taxon>Bionectriaceae</taxon>
        <taxon>Emericellopsis</taxon>
    </lineage>
</organism>
<gene>
    <name evidence="2" type="ORF">J7T54_000428</name>
</gene>
<dbReference type="RefSeq" id="XP_051360186.1">
    <property type="nucleotide sequence ID" value="XM_051508714.1"/>
</dbReference>
<dbReference type="EMBL" id="JAGIXG020000048">
    <property type="protein sequence ID" value="KAI6779330.1"/>
    <property type="molecule type" value="Genomic_DNA"/>
</dbReference>
<evidence type="ECO:0000313" key="3">
    <source>
        <dbReference type="Proteomes" id="UP001055219"/>
    </source>
</evidence>
<reference evidence="2" key="2">
    <citation type="submission" date="2022-07" db="EMBL/GenBank/DDBJ databases">
        <authorList>
            <person name="Goncalves M.F.M."/>
            <person name="Hilario S."/>
            <person name="Van De Peer Y."/>
            <person name="Esteves A.C."/>
            <person name="Alves A."/>
        </authorList>
    </citation>
    <scope>NUCLEOTIDE SEQUENCE</scope>
    <source>
        <strain evidence="2">MUM 19.33</strain>
    </source>
</reference>
<evidence type="ECO:0000256" key="1">
    <source>
        <dbReference type="SAM" id="MobiDB-lite"/>
    </source>
</evidence>